<dbReference type="GO" id="GO:0050660">
    <property type="term" value="F:flavin adenine dinucleotide binding"/>
    <property type="evidence" value="ECO:0007669"/>
    <property type="project" value="InterPro"/>
</dbReference>
<dbReference type="InterPro" id="IPR012132">
    <property type="entry name" value="GMC_OxRdtase"/>
</dbReference>
<dbReference type="Gene3D" id="3.30.560.10">
    <property type="entry name" value="Glucose Oxidase, domain 3"/>
    <property type="match status" value="1"/>
</dbReference>
<dbReference type="GeneID" id="29980375"/>
<feature type="domain" description="Glucose-methanol-choline oxidoreductase C-terminal" evidence="2">
    <location>
        <begin position="68"/>
        <end position="188"/>
    </location>
</feature>
<proteinExistence type="inferred from homology"/>
<evidence type="ECO:0000313" key="3">
    <source>
        <dbReference type="EMBL" id="PON28955.1"/>
    </source>
</evidence>
<dbReference type="GO" id="GO:0016614">
    <property type="term" value="F:oxidoreductase activity, acting on CH-OH group of donors"/>
    <property type="evidence" value="ECO:0007669"/>
    <property type="project" value="InterPro"/>
</dbReference>
<dbReference type="RefSeq" id="XP_024406312.1">
    <property type="nucleotide sequence ID" value="XM_024548909.1"/>
</dbReference>
<sequence>MDPSTVALGYFRPHNLTNWVEFQELNESARDLLRKPQAASYELGIGIVPVPGEDKAVVLASVILMNAQSRGIIRLRSNDPDAQPIIHLNYLQHPYDRRVLIEAIKQTLDLMLHSDLPVSTQIEGPTSTSDEDILQFLREAVVPAWHAMGTVKMGKLDDDMACVDTEFRVIGVEGLRVVDMSICPVVPRYISQESYT</sequence>
<accession>A0A2P4ZXD4</accession>
<gene>
    <name evidence="3" type="ORF">TGAM01_v202063</name>
</gene>
<dbReference type="InterPro" id="IPR007867">
    <property type="entry name" value="GMC_OxRtase_C"/>
</dbReference>
<organism evidence="3 4">
    <name type="scientific">Trichoderma gamsii</name>
    <dbReference type="NCBI Taxonomy" id="398673"/>
    <lineage>
        <taxon>Eukaryota</taxon>
        <taxon>Fungi</taxon>
        <taxon>Dikarya</taxon>
        <taxon>Ascomycota</taxon>
        <taxon>Pezizomycotina</taxon>
        <taxon>Sordariomycetes</taxon>
        <taxon>Hypocreomycetidae</taxon>
        <taxon>Hypocreales</taxon>
        <taxon>Hypocreaceae</taxon>
        <taxon>Trichoderma</taxon>
    </lineage>
</organism>
<dbReference type="SUPFAM" id="SSF54373">
    <property type="entry name" value="FAD-linked reductases, C-terminal domain"/>
    <property type="match status" value="1"/>
</dbReference>
<dbReference type="Proteomes" id="UP000054821">
    <property type="component" value="Unassembled WGS sequence"/>
</dbReference>
<dbReference type="PANTHER" id="PTHR11552">
    <property type="entry name" value="GLUCOSE-METHANOL-CHOLINE GMC OXIDOREDUCTASE"/>
    <property type="match status" value="1"/>
</dbReference>
<dbReference type="AlphaFoldDB" id="A0A2P4ZXD4"/>
<name>A0A2P4ZXD4_9HYPO</name>
<evidence type="ECO:0000256" key="1">
    <source>
        <dbReference type="ARBA" id="ARBA00010790"/>
    </source>
</evidence>
<dbReference type="InterPro" id="IPR036188">
    <property type="entry name" value="FAD/NAD-bd_sf"/>
</dbReference>
<dbReference type="Gene3D" id="3.50.50.60">
    <property type="entry name" value="FAD/NAD(P)-binding domain"/>
    <property type="match status" value="1"/>
</dbReference>
<keyword evidence="4" id="KW-1185">Reference proteome</keyword>
<dbReference type="PANTHER" id="PTHR11552:SF134">
    <property type="entry name" value="GLUCOSE-METHANOL-CHOLINE OXIDOREDUCTASE N-TERMINAL DOMAIN-CONTAINING PROTEIN"/>
    <property type="match status" value="1"/>
</dbReference>
<comment type="similarity">
    <text evidence="1">Belongs to the GMC oxidoreductase family.</text>
</comment>
<dbReference type="EMBL" id="JPDN02000005">
    <property type="protein sequence ID" value="PON28955.1"/>
    <property type="molecule type" value="Genomic_DNA"/>
</dbReference>
<evidence type="ECO:0000259" key="2">
    <source>
        <dbReference type="Pfam" id="PF05199"/>
    </source>
</evidence>
<evidence type="ECO:0000313" key="4">
    <source>
        <dbReference type="Proteomes" id="UP000054821"/>
    </source>
</evidence>
<protein>
    <recommendedName>
        <fullName evidence="2">Glucose-methanol-choline oxidoreductase C-terminal domain-containing protein</fullName>
    </recommendedName>
</protein>
<reference evidence="3 4" key="1">
    <citation type="journal article" date="2016" name="Genome Announc.">
        <title>Draft Whole-Genome Sequence of Trichoderma gamsii T6085, a Promising Biocontrol Agent of Fusarium Head Blight on Wheat.</title>
        <authorList>
            <person name="Baroncelli R."/>
            <person name="Zapparata A."/>
            <person name="Piaggeschi G."/>
            <person name="Sarrocco S."/>
            <person name="Vannacci G."/>
        </authorList>
    </citation>
    <scope>NUCLEOTIDE SEQUENCE [LARGE SCALE GENOMIC DNA]</scope>
    <source>
        <strain evidence="3 4">T6085</strain>
    </source>
</reference>
<dbReference type="STRING" id="398673.A0A2P4ZXD4"/>
<dbReference type="Pfam" id="PF05199">
    <property type="entry name" value="GMC_oxred_C"/>
    <property type="match status" value="1"/>
</dbReference>
<comment type="caution">
    <text evidence="3">The sequence shown here is derived from an EMBL/GenBank/DDBJ whole genome shotgun (WGS) entry which is preliminary data.</text>
</comment>